<gene>
    <name evidence="5" type="ORF">BSZ37_18570</name>
</gene>
<proteinExistence type="predicted"/>
<dbReference type="Pfam" id="PF07992">
    <property type="entry name" value="Pyr_redox_2"/>
    <property type="match status" value="1"/>
</dbReference>
<dbReference type="InterPro" id="IPR023753">
    <property type="entry name" value="FAD/NAD-binding_dom"/>
</dbReference>
<dbReference type="RefSeq" id="WP_095511972.1">
    <property type="nucleotide sequence ID" value="NZ_MQWD01000001.1"/>
</dbReference>
<dbReference type="EMBL" id="MQWD01000001">
    <property type="protein sequence ID" value="PAP78285.1"/>
    <property type="molecule type" value="Genomic_DNA"/>
</dbReference>
<keyword evidence="2" id="KW-0560">Oxidoreductase</keyword>
<dbReference type="GO" id="GO:0016491">
    <property type="term" value="F:oxidoreductase activity"/>
    <property type="evidence" value="ECO:0007669"/>
    <property type="project" value="UniProtKB-KW"/>
</dbReference>
<dbReference type="OrthoDB" id="109585at2"/>
<evidence type="ECO:0000256" key="1">
    <source>
        <dbReference type="ARBA" id="ARBA00022630"/>
    </source>
</evidence>
<reference evidence="5 6" key="1">
    <citation type="submission" date="2016-11" db="EMBL/GenBank/DDBJ databases">
        <title>Study of marine rhodopsin-containing bacteria.</title>
        <authorList>
            <person name="Yoshizawa S."/>
            <person name="Kumagai Y."/>
            <person name="Kogure K."/>
        </authorList>
    </citation>
    <scope>NUCLEOTIDE SEQUENCE [LARGE SCALE GENOMIC DNA]</scope>
    <source>
        <strain evidence="5 6">SAORIC-28</strain>
    </source>
</reference>
<dbReference type="InterPro" id="IPR050097">
    <property type="entry name" value="Ferredoxin-NADP_redctase_2"/>
</dbReference>
<feature type="modified residue" description="4-aspartylphosphate" evidence="3">
    <location>
        <position position="65"/>
    </location>
</feature>
<evidence type="ECO:0000259" key="4">
    <source>
        <dbReference type="PROSITE" id="PS50110"/>
    </source>
</evidence>
<dbReference type="PRINTS" id="PR00469">
    <property type="entry name" value="PNDRDTASEII"/>
</dbReference>
<dbReference type="InterPro" id="IPR001789">
    <property type="entry name" value="Sig_transdc_resp-reg_receiver"/>
</dbReference>
<dbReference type="SUPFAM" id="SSF51905">
    <property type="entry name" value="FAD/NAD(P)-binding domain"/>
    <property type="match status" value="1"/>
</dbReference>
<organism evidence="5 6">
    <name type="scientific">Rubrivirga marina</name>
    <dbReference type="NCBI Taxonomy" id="1196024"/>
    <lineage>
        <taxon>Bacteria</taxon>
        <taxon>Pseudomonadati</taxon>
        <taxon>Rhodothermota</taxon>
        <taxon>Rhodothermia</taxon>
        <taxon>Rhodothermales</taxon>
        <taxon>Rubricoccaceae</taxon>
        <taxon>Rubrivirga</taxon>
    </lineage>
</organism>
<dbReference type="GO" id="GO:0000160">
    <property type="term" value="P:phosphorelay signal transduction system"/>
    <property type="evidence" value="ECO:0007669"/>
    <property type="project" value="InterPro"/>
</dbReference>
<comment type="caution">
    <text evidence="5">The sequence shown here is derived from an EMBL/GenBank/DDBJ whole genome shotgun (WGS) entry which is preliminary data.</text>
</comment>
<dbReference type="InterPro" id="IPR036188">
    <property type="entry name" value="FAD/NAD-bd_sf"/>
</dbReference>
<name>A0A271J5P5_9BACT</name>
<dbReference type="Gene3D" id="3.40.50.2300">
    <property type="match status" value="1"/>
</dbReference>
<evidence type="ECO:0000313" key="6">
    <source>
        <dbReference type="Proteomes" id="UP000216339"/>
    </source>
</evidence>
<feature type="domain" description="Response regulatory" evidence="4">
    <location>
        <begin position="8"/>
        <end position="131"/>
    </location>
</feature>
<dbReference type="PANTHER" id="PTHR48105">
    <property type="entry name" value="THIOREDOXIN REDUCTASE 1-RELATED-RELATED"/>
    <property type="match status" value="1"/>
</dbReference>
<sequence length="549" mass="59164">MADAKNPVIVCVDDDPDVLRAIARDLRRRYGDAYRVLRADSGAEALDAVRELAGKNEPVALVLSDQRMPGMDGVGLLSEVANLTPKTKRVLLTAYADTDAAISAINDSRVDYYLLKPWDPPEAKLYPTLDDLLADWKANHRPGYGGLRLLADRWNADAHRLRDFLSRNNVPYRFEDVERDAEAGALAEGAGLPLVILEDGDRLEAPSARDLAARIGLRQEAERAFYDLAIVGGGPAGLASAVYGASEGLKTVLLEREAPGGQAGTSSRIENYLGFPAGLSGADLARRGVAQAERFGVEILAPVEVSGLRTDGPYKILQMSDGREISCAALMLATGVDWRKLPASGAPEFEGRGVYYGAAMTEAMGCKDQHVVVVGAGNSAGQGALHFADYADRVTVLVRGDDLAKSMSQYLVDRIEAHERIDVRLNTEVQSCDGDGHLQRVCLADCRTGATETFDCSYLFVFIGAAPHTDWLPPEIVRDERGFVRTGPDLRDGDLDGWPLERDPFLLESSVPGVFVAGDVRHESVKRVASAVGEGSVAVAFVHQHLAAL</sequence>
<dbReference type="SMART" id="SM00448">
    <property type="entry name" value="REC"/>
    <property type="match status" value="1"/>
</dbReference>
<evidence type="ECO:0000313" key="5">
    <source>
        <dbReference type="EMBL" id="PAP78285.1"/>
    </source>
</evidence>
<keyword evidence="1" id="KW-0285">Flavoprotein</keyword>
<keyword evidence="3" id="KW-0597">Phosphoprotein</keyword>
<accession>A0A271J5P5</accession>
<dbReference type="Proteomes" id="UP000216339">
    <property type="component" value="Unassembled WGS sequence"/>
</dbReference>
<protein>
    <submittedName>
        <fullName evidence="5">Fused response regulator/thioredoxin-disulfide reductase</fullName>
    </submittedName>
</protein>
<dbReference type="Gene3D" id="3.50.50.60">
    <property type="entry name" value="FAD/NAD(P)-binding domain"/>
    <property type="match status" value="2"/>
</dbReference>
<dbReference type="SUPFAM" id="SSF52172">
    <property type="entry name" value="CheY-like"/>
    <property type="match status" value="1"/>
</dbReference>
<evidence type="ECO:0000256" key="2">
    <source>
        <dbReference type="ARBA" id="ARBA00023002"/>
    </source>
</evidence>
<keyword evidence="6" id="KW-1185">Reference proteome</keyword>
<evidence type="ECO:0000256" key="3">
    <source>
        <dbReference type="PROSITE-ProRule" id="PRU00169"/>
    </source>
</evidence>
<dbReference type="InterPro" id="IPR011006">
    <property type="entry name" value="CheY-like_superfamily"/>
</dbReference>
<dbReference type="PRINTS" id="PR00368">
    <property type="entry name" value="FADPNR"/>
</dbReference>
<dbReference type="PROSITE" id="PS50110">
    <property type="entry name" value="RESPONSE_REGULATORY"/>
    <property type="match status" value="1"/>
</dbReference>
<dbReference type="AlphaFoldDB" id="A0A271J5P5"/>
<dbReference type="Pfam" id="PF00072">
    <property type="entry name" value="Response_reg"/>
    <property type="match status" value="1"/>
</dbReference>